<evidence type="ECO:0000256" key="6">
    <source>
        <dbReference type="RuleBase" id="RU362030"/>
    </source>
</evidence>
<keyword evidence="3 6" id="KW-0489">Methyltransferase</keyword>
<keyword evidence="8" id="KW-1185">Reference proteome</keyword>
<comment type="function">
    <text evidence="1 6">Exhibits S-adenosyl-L-methionine-dependent methyltransferase activity.</text>
</comment>
<organism evidence="7 8">
    <name type="scientific">Actinomadura luteofluorescens</name>
    <dbReference type="NCBI Taxonomy" id="46163"/>
    <lineage>
        <taxon>Bacteria</taxon>
        <taxon>Bacillati</taxon>
        <taxon>Actinomycetota</taxon>
        <taxon>Actinomycetes</taxon>
        <taxon>Streptosporangiales</taxon>
        <taxon>Thermomonosporaceae</taxon>
        <taxon>Actinomadura</taxon>
    </lineage>
</organism>
<dbReference type="GO" id="GO:0008168">
    <property type="term" value="F:methyltransferase activity"/>
    <property type="evidence" value="ECO:0007669"/>
    <property type="project" value="UniProtKB-UniRule"/>
</dbReference>
<dbReference type="NCBIfam" id="TIGR00027">
    <property type="entry name" value="mthyl_TIGR00027"/>
    <property type="match status" value="1"/>
</dbReference>
<dbReference type="InterPro" id="IPR007213">
    <property type="entry name" value="Ppm1/Ppm2/Tcmp"/>
</dbReference>
<dbReference type="EMBL" id="JACCBA010000001">
    <property type="protein sequence ID" value="NYD49671.1"/>
    <property type="molecule type" value="Genomic_DNA"/>
</dbReference>
<proteinExistence type="inferred from homology"/>
<name>A0A7Y9JIB7_9ACTN</name>
<protein>
    <recommendedName>
        <fullName evidence="6">S-adenosyl-L-methionine-dependent methyltransferase</fullName>
        <ecNumber evidence="6">2.1.1.-</ecNumber>
    </recommendedName>
</protein>
<dbReference type="InterPro" id="IPR011610">
    <property type="entry name" value="SAM_mthyl_Trfase_ML2640-like"/>
</dbReference>
<accession>A0A7Y9JIB7</accession>
<dbReference type="AlphaFoldDB" id="A0A7Y9JIB7"/>
<dbReference type="Pfam" id="PF04072">
    <property type="entry name" value="LCM"/>
    <property type="match status" value="1"/>
</dbReference>
<dbReference type="PANTHER" id="PTHR43619:SF2">
    <property type="entry name" value="S-ADENOSYL-L-METHIONINE-DEPENDENT METHYLTRANSFERASES SUPERFAMILY PROTEIN"/>
    <property type="match status" value="1"/>
</dbReference>
<dbReference type="RefSeq" id="WP_179846347.1">
    <property type="nucleotide sequence ID" value="NZ_JACCBA010000001.1"/>
</dbReference>
<evidence type="ECO:0000256" key="4">
    <source>
        <dbReference type="ARBA" id="ARBA00022679"/>
    </source>
</evidence>
<keyword evidence="4 7" id="KW-0808">Transferase</keyword>
<evidence type="ECO:0000313" key="8">
    <source>
        <dbReference type="Proteomes" id="UP000529783"/>
    </source>
</evidence>
<evidence type="ECO:0000313" key="7">
    <source>
        <dbReference type="EMBL" id="NYD49671.1"/>
    </source>
</evidence>
<evidence type="ECO:0000256" key="1">
    <source>
        <dbReference type="ARBA" id="ARBA00003907"/>
    </source>
</evidence>
<keyword evidence="5 6" id="KW-0949">S-adenosyl-L-methionine</keyword>
<dbReference type="PANTHER" id="PTHR43619">
    <property type="entry name" value="S-ADENOSYL-L-METHIONINE-DEPENDENT METHYLTRANSFERASE YKTD-RELATED"/>
    <property type="match status" value="1"/>
</dbReference>
<gene>
    <name evidence="7" type="ORF">BJY14_005654</name>
</gene>
<comment type="caution">
    <text evidence="7">The sequence shown here is derived from an EMBL/GenBank/DDBJ whole genome shotgun (WGS) entry which is preliminary data.</text>
</comment>
<evidence type="ECO:0000256" key="2">
    <source>
        <dbReference type="ARBA" id="ARBA00008138"/>
    </source>
</evidence>
<evidence type="ECO:0000256" key="5">
    <source>
        <dbReference type="ARBA" id="ARBA00022691"/>
    </source>
</evidence>
<dbReference type="SUPFAM" id="SSF53335">
    <property type="entry name" value="S-adenosyl-L-methionine-dependent methyltransferases"/>
    <property type="match status" value="1"/>
</dbReference>
<comment type="similarity">
    <text evidence="2 6">Belongs to the UPF0677 family.</text>
</comment>
<dbReference type="InterPro" id="IPR029063">
    <property type="entry name" value="SAM-dependent_MTases_sf"/>
</dbReference>
<dbReference type="Gene3D" id="3.40.50.150">
    <property type="entry name" value="Vaccinia Virus protein VP39"/>
    <property type="match status" value="1"/>
</dbReference>
<dbReference type="GO" id="GO:0032259">
    <property type="term" value="P:methylation"/>
    <property type="evidence" value="ECO:0007669"/>
    <property type="project" value="UniProtKB-KW"/>
</dbReference>
<evidence type="ECO:0000256" key="3">
    <source>
        <dbReference type="ARBA" id="ARBA00022603"/>
    </source>
</evidence>
<dbReference type="EC" id="2.1.1.-" evidence="6"/>
<sequence>MNEAEPSPTALSSAAARAAHLVADGAPAVFEDAVAPRLVGALAAEMIGYHRTHGDHIILAGTRAITTVRSRYTERRIGPHGQYVVLGAGLDTYGYRADPGVRVFEVDRPATQEWKKGLLEAAGIPVPENVVFVPVDFETEDPVERLASAGLDLGRTALVGWLGVSYYLTRAAVARTLEAIAQLAPGSELVLDYALPDGLRDAEGDAYAEIAARVVRERGEPQRSLFAPAEIDALLAVHGFEVAENVTVRDAVPARLWRRDDALRPFDFFRLVRATVTG</sequence>
<dbReference type="Proteomes" id="UP000529783">
    <property type="component" value="Unassembled WGS sequence"/>
</dbReference>
<reference evidence="7 8" key="1">
    <citation type="submission" date="2020-07" db="EMBL/GenBank/DDBJ databases">
        <title>Sequencing the genomes of 1000 actinobacteria strains.</title>
        <authorList>
            <person name="Klenk H.-P."/>
        </authorList>
    </citation>
    <scope>NUCLEOTIDE SEQUENCE [LARGE SCALE GENOMIC DNA]</scope>
    <source>
        <strain evidence="7 8">DSM 40398</strain>
    </source>
</reference>